<feature type="transmembrane region" description="Helical" evidence="7">
    <location>
        <begin position="7"/>
        <end position="30"/>
    </location>
</feature>
<feature type="transmembrane region" description="Helical" evidence="7">
    <location>
        <begin position="221"/>
        <end position="239"/>
    </location>
</feature>
<protein>
    <submittedName>
        <fullName evidence="9">Acyltransferase</fullName>
    </submittedName>
</protein>
<evidence type="ECO:0000256" key="2">
    <source>
        <dbReference type="ARBA" id="ARBA00007400"/>
    </source>
</evidence>
<feature type="transmembrane region" description="Helical" evidence="7">
    <location>
        <begin position="188"/>
        <end position="209"/>
    </location>
</feature>
<dbReference type="AlphaFoldDB" id="U4R4J5"/>
<feature type="transmembrane region" description="Helical" evidence="7">
    <location>
        <begin position="132"/>
        <end position="151"/>
    </location>
</feature>
<feature type="transmembrane region" description="Helical" evidence="7">
    <location>
        <begin position="321"/>
        <end position="342"/>
    </location>
</feature>
<comment type="caution">
    <text evidence="9">The sequence shown here is derived from an EMBL/GenBank/DDBJ whole genome shotgun (WGS) entry which is preliminary data.</text>
</comment>
<dbReference type="PANTHER" id="PTHR40074:SF2">
    <property type="entry name" value="O-ACETYLTRANSFERASE WECH"/>
    <property type="match status" value="1"/>
</dbReference>
<feature type="transmembrane region" description="Helical" evidence="7">
    <location>
        <begin position="251"/>
        <end position="271"/>
    </location>
</feature>
<evidence type="ECO:0000313" key="10">
    <source>
        <dbReference type="Proteomes" id="UP000016860"/>
    </source>
</evidence>
<evidence type="ECO:0000256" key="7">
    <source>
        <dbReference type="SAM" id="Phobius"/>
    </source>
</evidence>
<dbReference type="GO" id="GO:0005886">
    <property type="term" value="C:plasma membrane"/>
    <property type="evidence" value="ECO:0007669"/>
    <property type="project" value="UniProtKB-SubCell"/>
</dbReference>
<dbReference type="PANTHER" id="PTHR40074">
    <property type="entry name" value="O-ACETYLTRANSFERASE WECH"/>
    <property type="match status" value="1"/>
</dbReference>
<dbReference type="InterPro" id="IPR002656">
    <property type="entry name" value="Acyl_transf_3_dom"/>
</dbReference>
<dbReference type="GO" id="GO:0009246">
    <property type="term" value="P:enterobacterial common antigen biosynthetic process"/>
    <property type="evidence" value="ECO:0007669"/>
    <property type="project" value="TreeGrafter"/>
</dbReference>
<dbReference type="OrthoDB" id="9810469at2"/>
<dbReference type="STRING" id="1330534.L323_07610"/>
<accession>U4R4J5</accession>
<evidence type="ECO:0000256" key="3">
    <source>
        <dbReference type="ARBA" id="ARBA00022475"/>
    </source>
</evidence>
<keyword evidence="9" id="KW-0012">Acyltransferase</keyword>
<gene>
    <name evidence="9" type="ORF">L323_07610</name>
</gene>
<evidence type="ECO:0000256" key="1">
    <source>
        <dbReference type="ARBA" id="ARBA00004651"/>
    </source>
</evidence>
<evidence type="ECO:0000259" key="8">
    <source>
        <dbReference type="Pfam" id="PF01757"/>
    </source>
</evidence>
<keyword evidence="5 7" id="KW-1133">Transmembrane helix</keyword>
<evidence type="ECO:0000313" key="9">
    <source>
        <dbReference type="EMBL" id="EPR12782.1"/>
    </source>
</evidence>
<dbReference type="EMBL" id="ATAY01000024">
    <property type="protein sequence ID" value="EPR12782.1"/>
    <property type="molecule type" value="Genomic_DNA"/>
</dbReference>
<name>U4R4J5_9FIRM</name>
<feature type="transmembrane region" description="Helical" evidence="7">
    <location>
        <begin position="163"/>
        <end position="182"/>
    </location>
</feature>
<dbReference type="PATRIC" id="fig|1330534.3.peg.1524"/>
<dbReference type="RefSeq" id="WP_020815081.1">
    <property type="nucleotide sequence ID" value="NZ_ATAY01000024.1"/>
</dbReference>
<feature type="domain" description="Acyltransferase 3" evidence="8">
    <location>
        <begin position="6"/>
        <end position="339"/>
    </location>
</feature>
<dbReference type="GO" id="GO:0016413">
    <property type="term" value="F:O-acetyltransferase activity"/>
    <property type="evidence" value="ECO:0007669"/>
    <property type="project" value="TreeGrafter"/>
</dbReference>
<feature type="transmembrane region" description="Helical" evidence="7">
    <location>
        <begin position="42"/>
        <end position="64"/>
    </location>
</feature>
<feature type="transmembrane region" description="Helical" evidence="7">
    <location>
        <begin position="84"/>
        <end position="104"/>
    </location>
</feature>
<evidence type="ECO:0000256" key="6">
    <source>
        <dbReference type="ARBA" id="ARBA00023136"/>
    </source>
</evidence>
<comment type="similarity">
    <text evidence="2">Belongs to the acyltransferase 3 family.</text>
</comment>
<evidence type="ECO:0000256" key="5">
    <source>
        <dbReference type="ARBA" id="ARBA00022989"/>
    </source>
</evidence>
<dbReference type="Pfam" id="PF01757">
    <property type="entry name" value="Acyl_transf_3"/>
    <property type="match status" value="1"/>
</dbReference>
<evidence type="ECO:0000256" key="4">
    <source>
        <dbReference type="ARBA" id="ARBA00022692"/>
    </source>
</evidence>
<organism evidence="9 10">
    <name type="scientific">Ruminiclostridium papyrosolvens C7</name>
    <dbReference type="NCBI Taxonomy" id="1330534"/>
    <lineage>
        <taxon>Bacteria</taxon>
        <taxon>Bacillati</taxon>
        <taxon>Bacillota</taxon>
        <taxon>Clostridia</taxon>
        <taxon>Eubacteriales</taxon>
        <taxon>Oscillospiraceae</taxon>
        <taxon>Ruminiclostridium</taxon>
    </lineage>
</organism>
<dbReference type="Proteomes" id="UP000016860">
    <property type="component" value="Unassembled WGS sequence"/>
</dbReference>
<proteinExistence type="inferred from homology"/>
<comment type="subcellular location">
    <subcellularLocation>
        <location evidence="1">Cell membrane</location>
        <topology evidence="1">Multi-pass membrane protein</topology>
    </subcellularLocation>
</comment>
<keyword evidence="3" id="KW-1003">Cell membrane</keyword>
<keyword evidence="9" id="KW-0808">Transferase</keyword>
<keyword evidence="6 7" id="KW-0472">Membrane</keyword>
<keyword evidence="4 7" id="KW-0812">Transmembrane</keyword>
<feature type="transmembrane region" description="Helical" evidence="7">
    <location>
        <begin position="283"/>
        <end position="301"/>
    </location>
</feature>
<sequence length="353" mass="40289">MKPRIPFIDFLKTLAILGVIIIHVSSRALIHYEVASVNWNLSVFWGAVVRWSVPVFLMCSGVLFLNSEKNVSIKQIFSKYIPRLIAALVFWAVLYEVCDVYLNYVHTGFIELSVLKESVKNLLTCNTHFHLYYLYIIILIYALIPIIRVFTNAADRRHIEYALGAWFVLGIVYPFIVKFYPFNMLKGIVVQYKIAMAYSSVGYFIIGHYLHKYTLSKKTNYLMYLLGAAGFAITLAGTINMSESSNALNTLFLEGMSPNVVFMACGIFLLARNIKGIFKSDKVLKLFGFISQGSFCVYLFHDFINIAYRELKIESTIANPIISIPFLTLINLGISLFVYIILSKIPFVKKYLI</sequence>
<reference evidence="9 10" key="1">
    <citation type="journal article" date="2013" name="Genome Announc.">
        <title>Draft Genome Sequence of the Cellulolytic Bacterium Clostridium papyrosolvens C7 (ATCC 700395).</title>
        <authorList>
            <person name="Zepeda V."/>
            <person name="Dassa B."/>
            <person name="Borovok I."/>
            <person name="Lamed R."/>
            <person name="Bayer E.A."/>
            <person name="Cate J.H."/>
        </authorList>
    </citation>
    <scope>NUCLEOTIDE SEQUENCE [LARGE SCALE GENOMIC DNA]</scope>
    <source>
        <strain evidence="9 10">C7</strain>
    </source>
</reference>